<dbReference type="PANTHER" id="PTHR30146:SF148">
    <property type="entry name" value="HTH-TYPE TRANSCRIPTIONAL REPRESSOR PURR-RELATED"/>
    <property type="match status" value="1"/>
</dbReference>
<dbReference type="CDD" id="cd01392">
    <property type="entry name" value="HTH_LacI"/>
    <property type="match status" value="1"/>
</dbReference>
<dbReference type="InterPro" id="IPR028082">
    <property type="entry name" value="Peripla_BP_I"/>
</dbReference>
<keyword evidence="2" id="KW-0805">Transcription regulation</keyword>
<evidence type="ECO:0000256" key="2">
    <source>
        <dbReference type="ARBA" id="ARBA00023015"/>
    </source>
</evidence>
<evidence type="ECO:0000313" key="6">
    <source>
        <dbReference type="EMBL" id="MET3614769.1"/>
    </source>
</evidence>
<dbReference type="Gene3D" id="1.10.260.40">
    <property type="entry name" value="lambda repressor-like DNA-binding domains"/>
    <property type="match status" value="1"/>
</dbReference>
<protein>
    <submittedName>
        <fullName evidence="6">DNA-binding LacI/PurR family transcriptional regulator</fullName>
    </submittedName>
</protein>
<dbReference type="SUPFAM" id="SSF53822">
    <property type="entry name" value="Periplasmic binding protein-like I"/>
    <property type="match status" value="1"/>
</dbReference>
<dbReference type="InterPro" id="IPR046335">
    <property type="entry name" value="LacI/GalR-like_sensor"/>
</dbReference>
<dbReference type="GO" id="GO:0003677">
    <property type="term" value="F:DNA binding"/>
    <property type="evidence" value="ECO:0007669"/>
    <property type="project" value="UniProtKB-KW"/>
</dbReference>
<accession>A0ABV2J4J9</accession>
<keyword evidence="1" id="KW-0678">Repressor</keyword>
<dbReference type="PROSITE" id="PS50932">
    <property type="entry name" value="HTH_LACI_2"/>
    <property type="match status" value="1"/>
</dbReference>
<dbReference type="InterPro" id="IPR010982">
    <property type="entry name" value="Lambda_DNA-bd_dom_sf"/>
</dbReference>
<proteinExistence type="predicted"/>
<keyword evidence="4" id="KW-0804">Transcription</keyword>
<evidence type="ECO:0000256" key="3">
    <source>
        <dbReference type="ARBA" id="ARBA00023125"/>
    </source>
</evidence>
<keyword evidence="3 6" id="KW-0238">DNA-binding</keyword>
<name>A0ABV2J4J9_9HYPH</name>
<evidence type="ECO:0000259" key="5">
    <source>
        <dbReference type="PROSITE" id="PS50932"/>
    </source>
</evidence>
<feature type="domain" description="HTH lacI-type" evidence="5">
    <location>
        <begin position="14"/>
        <end position="77"/>
    </location>
</feature>
<evidence type="ECO:0000313" key="7">
    <source>
        <dbReference type="Proteomes" id="UP001549047"/>
    </source>
</evidence>
<sequence length="347" mass="37577">MSMVGKRGKPSRKVRLEDIAARCGVSMSTASRALAGEKGVRPEIRAQVMEMAKALNYSIPTSVTGQKIILAASSVAMIDYVRNQFTAQVLQGLHQRAETLGIEIVTRPISNAAGDVEGLRAALADESVAGFLFLTIDDESALSLSRDFGKPVVLINGDDPLMRLSSVTPCNRSGARIGAEYLQSLGHERILFLMRRGRRTIERRFEGWRDALFAKGIRDFDDLTVEVEDWLPELAATAIETRIAERGLDFTAVLTAGESLAAGAMMGVQKAGFNVPGDVSVMGMDDLPQAAFYHPPLSSIHVPMHEIGASALDLLLDAVNGNATPARRIELACHIVERHSTARARNQ</sequence>
<dbReference type="PANTHER" id="PTHR30146">
    <property type="entry name" value="LACI-RELATED TRANSCRIPTIONAL REPRESSOR"/>
    <property type="match status" value="1"/>
</dbReference>
<dbReference type="RefSeq" id="WP_354557264.1">
    <property type="nucleotide sequence ID" value="NZ_JBEPMB010000005.1"/>
</dbReference>
<evidence type="ECO:0000256" key="1">
    <source>
        <dbReference type="ARBA" id="ARBA00022491"/>
    </source>
</evidence>
<evidence type="ECO:0000256" key="4">
    <source>
        <dbReference type="ARBA" id="ARBA00023163"/>
    </source>
</evidence>
<dbReference type="InterPro" id="IPR000843">
    <property type="entry name" value="HTH_LacI"/>
</dbReference>
<gene>
    <name evidence="6" type="ORF">ABID16_003112</name>
</gene>
<comment type="caution">
    <text evidence="6">The sequence shown here is derived from an EMBL/GenBank/DDBJ whole genome shotgun (WGS) entry which is preliminary data.</text>
</comment>
<keyword evidence="7" id="KW-1185">Reference proteome</keyword>
<dbReference type="SMART" id="SM00354">
    <property type="entry name" value="HTH_LACI"/>
    <property type="match status" value="1"/>
</dbReference>
<dbReference type="Pfam" id="PF13377">
    <property type="entry name" value="Peripla_BP_3"/>
    <property type="match status" value="1"/>
</dbReference>
<dbReference type="Pfam" id="PF00356">
    <property type="entry name" value="LacI"/>
    <property type="match status" value="1"/>
</dbReference>
<dbReference type="Proteomes" id="UP001549047">
    <property type="component" value="Unassembled WGS sequence"/>
</dbReference>
<dbReference type="Gene3D" id="3.40.50.2300">
    <property type="match status" value="2"/>
</dbReference>
<dbReference type="SUPFAM" id="SSF47413">
    <property type="entry name" value="lambda repressor-like DNA-binding domains"/>
    <property type="match status" value="1"/>
</dbReference>
<dbReference type="CDD" id="cd06267">
    <property type="entry name" value="PBP1_LacI_sugar_binding-like"/>
    <property type="match status" value="1"/>
</dbReference>
<organism evidence="6 7">
    <name type="scientific">Rhizobium aquaticum</name>
    <dbReference type="NCBI Taxonomy" id="1549636"/>
    <lineage>
        <taxon>Bacteria</taxon>
        <taxon>Pseudomonadati</taxon>
        <taxon>Pseudomonadota</taxon>
        <taxon>Alphaproteobacteria</taxon>
        <taxon>Hyphomicrobiales</taxon>
        <taxon>Rhizobiaceae</taxon>
        <taxon>Rhizobium/Agrobacterium group</taxon>
        <taxon>Rhizobium</taxon>
    </lineage>
</organism>
<reference evidence="6 7" key="1">
    <citation type="submission" date="2024-06" db="EMBL/GenBank/DDBJ databases">
        <title>Genomic Encyclopedia of Type Strains, Phase IV (KMG-IV): sequencing the most valuable type-strain genomes for metagenomic binning, comparative biology and taxonomic classification.</title>
        <authorList>
            <person name="Goeker M."/>
        </authorList>
    </citation>
    <scope>NUCLEOTIDE SEQUENCE [LARGE SCALE GENOMIC DNA]</scope>
    <source>
        <strain evidence="6 7">DSM 29780</strain>
    </source>
</reference>
<dbReference type="EMBL" id="JBEPMB010000005">
    <property type="protein sequence ID" value="MET3614769.1"/>
    <property type="molecule type" value="Genomic_DNA"/>
</dbReference>